<dbReference type="PANTHER" id="PTHR37937">
    <property type="entry name" value="CONJUGATIVE TRANSFER: DNA TRANSPORT"/>
    <property type="match status" value="1"/>
</dbReference>
<evidence type="ECO:0000256" key="4">
    <source>
        <dbReference type="ARBA" id="ARBA00022989"/>
    </source>
</evidence>
<name>A0A316WDQ4_9FLAO</name>
<dbReference type="OrthoDB" id="102453at2"/>
<evidence type="ECO:0000259" key="7">
    <source>
        <dbReference type="Pfam" id="PF12696"/>
    </source>
</evidence>
<dbReference type="Proteomes" id="UP000236182">
    <property type="component" value="Unassembled WGS sequence"/>
</dbReference>
<evidence type="ECO:0000256" key="3">
    <source>
        <dbReference type="ARBA" id="ARBA00022692"/>
    </source>
</evidence>
<protein>
    <submittedName>
        <fullName evidence="8">Conjugal transfer protein TraG</fullName>
    </submittedName>
</protein>
<dbReference type="RefSeq" id="WP_109623971.1">
    <property type="nucleotide sequence ID" value="NZ_PPEI02000011.1"/>
</dbReference>
<dbReference type="Pfam" id="PF12696">
    <property type="entry name" value="TraG-D_C"/>
    <property type="match status" value="1"/>
</dbReference>
<comment type="caution">
    <text evidence="8">The sequence shown here is derived from an EMBL/GenBank/DDBJ whole genome shotgun (WGS) entry which is preliminary data.</text>
</comment>
<dbReference type="InterPro" id="IPR032689">
    <property type="entry name" value="TraG-D_C"/>
</dbReference>
<feature type="transmembrane region" description="Helical" evidence="6">
    <location>
        <begin position="94"/>
        <end position="113"/>
    </location>
</feature>
<accession>A0A316WDQ4</accession>
<keyword evidence="5 6" id="KW-0472">Membrane</keyword>
<evidence type="ECO:0000256" key="6">
    <source>
        <dbReference type="SAM" id="Phobius"/>
    </source>
</evidence>
<dbReference type="EMBL" id="PPEI02000011">
    <property type="protein sequence ID" value="PWN59562.1"/>
    <property type="molecule type" value="Genomic_DNA"/>
</dbReference>
<dbReference type="AlphaFoldDB" id="A0A316WDQ4"/>
<gene>
    <name evidence="8" type="ORF">C1638_021405</name>
</gene>
<comment type="subcellular location">
    <subcellularLocation>
        <location evidence="1">Cell membrane</location>
        <topology evidence="1">Multi-pass membrane protein</topology>
    </subcellularLocation>
</comment>
<proteinExistence type="predicted"/>
<keyword evidence="9" id="KW-1185">Reference proteome</keyword>
<keyword evidence="4 6" id="KW-1133">Transmembrane helix</keyword>
<dbReference type="InterPro" id="IPR051539">
    <property type="entry name" value="T4SS-coupling_protein"/>
</dbReference>
<organism evidence="8 9">
    <name type="scientific">Chryseobacterium oncorhynchi</name>
    <dbReference type="NCBI Taxonomy" id="741074"/>
    <lineage>
        <taxon>Bacteria</taxon>
        <taxon>Pseudomonadati</taxon>
        <taxon>Bacteroidota</taxon>
        <taxon>Flavobacteriia</taxon>
        <taxon>Flavobacteriales</taxon>
        <taxon>Weeksellaceae</taxon>
        <taxon>Chryseobacterium group</taxon>
        <taxon>Chryseobacterium</taxon>
    </lineage>
</organism>
<dbReference type="PANTHER" id="PTHR37937:SF1">
    <property type="entry name" value="CONJUGATIVE TRANSFER: DNA TRANSPORT"/>
    <property type="match status" value="1"/>
</dbReference>
<keyword evidence="2" id="KW-1003">Cell membrane</keyword>
<sequence length="659" mass="74093">MAQDKNLEIYTGLFFLLSLILLGIDVVTLGNVSLSKLGFDFFTPFANKVLSFGFYREGKYYLVRVFIVVLVGISVFGGKPKKILKKNVNTTSTILKALGCSLLFIFSYFFYYIGMNVGIFSFYTIISFVSYFMIIHYFAEIMTTINSSFGKDRFGKDGRKFLQTQELMENDASVNLKTDDGYINVVNPYRASLVIGTPGSGKSFAILQPAIEQHISKGFAMLVYDYKFPTLSVFTYNCLEMYKENYKVEPEFCVINFDDPKKSHRCNPLQPELLIDSVDAVEAAQVLMIALNRSWNSKQGDFFVESPINYVACLIWALRCAEGGKYCSLPHLIELLSKSYEKQFQFLASIEDGTISNMAAPFISAYENQATDQLEGQIASARLGLSRMTSPVVYWVMTTDKDENGNEIDGINLQINDPQRPKILCIGNNPKREKIYSVCISLFTTKIMKVINIKHQNKSALVLDELTTMSFPKGTLDNIIATGRSNEIATWLGFQDITQAVRDFSKENAESIVNTMGNIFAGQVSGDTAQRLARMFGKIKVQKESHSISDSGTSISYSEQMEELIPESEISTLSQGVFCGKIADNFDEKIDQKFFYSTIHVDLAKTKKLESGKLPDLTLFLDAKNEPLSDKDVNQVLMDNFNQIKMDIDGLLERTLVTL</sequence>
<dbReference type="SUPFAM" id="SSF52540">
    <property type="entry name" value="P-loop containing nucleoside triphosphate hydrolases"/>
    <property type="match status" value="1"/>
</dbReference>
<evidence type="ECO:0000313" key="9">
    <source>
        <dbReference type="Proteomes" id="UP000236182"/>
    </source>
</evidence>
<feature type="domain" description="TraD/TraG TraM recognition site" evidence="7">
    <location>
        <begin position="461"/>
        <end position="574"/>
    </location>
</feature>
<dbReference type="Gene3D" id="3.40.50.300">
    <property type="entry name" value="P-loop containing nucleotide triphosphate hydrolases"/>
    <property type="match status" value="1"/>
</dbReference>
<dbReference type="InterPro" id="IPR027417">
    <property type="entry name" value="P-loop_NTPase"/>
</dbReference>
<feature type="transmembrane region" description="Helical" evidence="6">
    <location>
        <begin position="119"/>
        <end position="139"/>
    </location>
</feature>
<dbReference type="CDD" id="cd01127">
    <property type="entry name" value="TrwB_TraG_TraD_VirD4"/>
    <property type="match status" value="2"/>
</dbReference>
<feature type="transmembrane region" description="Helical" evidence="6">
    <location>
        <begin position="12"/>
        <end position="34"/>
    </location>
</feature>
<evidence type="ECO:0000313" key="8">
    <source>
        <dbReference type="EMBL" id="PWN59562.1"/>
    </source>
</evidence>
<evidence type="ECO:0000256" key="1">
    <source>
        <dbReference type="ARBA" id="ARBA00004651"/>
    </source>
</evidence>
<evidence type="ECO:0000256" key="2">
    <source>
        <dbReference type="ARBA" id="ARBA00022475"/>
    </source>
</evidence>
<dbReference type="GO" id="GO:0005886">
    <property type="term" value="C:plasma membrane"/>
    <property type="evidence" value="ECO:0007669"/>
    <property type="project" value="UniProtKB-SubCell"/>
</dbReference>
<keyword evidence="3 6" id="KW-0812">Transmembrane</keyword>
<reference evidence="8" key="1">
    <citation type="submission" date="2018-04" db="EMBL/GenBank/DDBJ databases">
        <title>Draft Genome Sequences of Chryseobacterium lactis NCTC11390T isolated from milk, Chryseobacterium oncorhynchi 701B-08T from rainbow trout, and Chryseobacterium viscerum 687B-08T from diseased fish.</title>
        <authorList>
            <person name="Jeong J.-J."/>
            <person name="Lee Y.J."/>
            <person name="Pathiraja D."/>
            <person name="Park B."/>
            <person name="Choi I.-G."/>
            <person name="Kim K.D."/>
        </authorList>
    </citation>
    <scope>NUCLEOTIDE SEQUENCE [LARGE SCALE GENOMIC DNA]</scope>
    <source>
        <strain evidence="8">701B-08</strain>
    </source>
</reference>
<evidence type="ECO:0000256" key="5">
    <source>
        <dbReference type="ARBA" id="ARBA00023136"/>
    </source>
</evidence>
<feature type="transmembrane region" description="Helical" evidence="6">
    <location>
        <begin position="60"/>
        <end position="78"/>
    </location>
</feature>